<evidence type="ECO:0000256" key="1">
    <source>
        <dbReference type="SAM" id="MobiDB-lite"/>
    </source>
</evidence>
<feature type="region of interest" description="Disordered" evidence="1">
    <location>
        <begin position="373"/>
        <end position="409"/>
    </location>
</feature>
<feature type="compositionally biased region" description="Polar residues" evidence="1">
    <location>
        <begin position="1447"/>
        <end position="1463"/>
    </location>
</feature>
<feature type="region of interest" description="Disordered" evidence="1">
    <location>
        <begin position="1401"/>
        <end position="1523"/>
    </location>
</feature>
<feature type="compositionally biased region" description="Polar residues" evidence="1">
    <location>
        <begin position="1193"/>
        <end position="1229"/>
    </location>
</feature>
<feature type="compositionally biased region" description="Polar residues" evidence="1">
    <location>
        <begin position="1038"/>
        <end position="1053"/>
    </location>
</feature>
<accession>A0AAV4NPC9</accession>
<organism evidence="2 3">
    <name type="scientific">Caerostris darwini</name>
    <dbReference type="NCBI Taxonomy" id="1538125"/>
    <lineage>
        <taxon>Eukaryota</taxon>
        <taxon>Metazoa</taxon>
        <taxon>Ecdysozoa</taxon>
        <taxon>Arthropoda</taxon>
        <taxon>Chelicerata</taxon>
        <taxon>Arachnida</taxon>
        <taxon>Araneae</taxon>
        <taxon>Araneomorphae</taxon>
        <taxon>Entelegynae</taxon>
        <taxon>Araneoidea</taxon>
        <taxon>Araneidae</taxon>
        <taxon>Caerostris</taxon>
    </lineage>
</organism>
<feature type="region of interest" description="Disordered" evidence="1">
    <location>
        <begin position="803"/>
        <end position="860"/>
    </location>
</feature>
<feature type="compositionally biased region" description="Low complexity" evidence="1">
    <location>
        <begin position="1054"/>
        <end position="1065"/>
    </location>
</feature>
<feature type="compositionally biased region" description="Low complexity" evidence="1">
    <location>
        <begin position="997"/>
        <end position="1019"/>
    </location>
</feature>
<feature type="compositionally biased region" description="Polar residues" evidence="1">
    <location>
        <begin position="1066"/>
        <end position="1083"/>
    </location>
</feature>
<feature type="compositionally biased region" description="Polar residues" evidence="1">
    <location>
        <begin position="1158"/>
        <end position="1186"/>
    </location>
</feature>
<feature type="region of interest" description="Disordered" evidence="1">
    <location>
        <begin position="1539"/>
        <end position="1573"/>
    </location>
</feature>
<feature type="compositionally biased region" description="Polar residues" evidence="1">
    <location>
        <begin position="1125"/>
        <end position="1148"/>
    </location>
</feature>
<feature type="compositionally biased region" description="Polar residues" evidence="1">
    <location>
        <begin position="925"/>
        <end position="955"/>
    </location>
</feature>
<feature type="compositionally biased region" description="Polar residues" evidence="1">
    <location>
        <begin position="430"/>
        <end position="447"/>
    </location>
</feature>
<feature type="region of interest" description="Disordered" evidence="1">
    <location>
        <begin position="875"/>
        <end position="1020"/>
    </location>
</feature>
<feature type="compositionally biased region" description="Polar residues" evidence="1">
    <location>
        <begin position="309"/>
        <end position="325"/>
    </location>
</feature>
<dbReference type="EMBL" id="BPLQ01001808">
    <property type="protein sequence ID" value="GIX85638.1"/>
    <property type="molecule type" value="Genomic_DNA"/>
</dbReference>
<keyword evidence="3" id="KW-1185">Reference proteome</keyword>
<feature type="compositionally biased region" description="Low complexity" evidence="1">
    <location>
        <begin position="1464"/>
        <end position="1478"/>
    </location>
</feature>
<feature type="region of interest" description="Disordered" evidence="1">
    <location>
        <begin position="726"/>
        <end position="748"/>
    </location>
</feature>
<feature type="compositionally biased region" description="Acidic residues" evidence="1">
    <location>
        <begin position="1563"/>
        <end position="1573"/>
    </location>
</feature>
<feature type="compositionally biased region" description="Low complexity" evidence="1">
    <location>
        <begin position="956"/>
        <end position="972"/>
    </location>
</feature>
<comment type="caution">
    <text evidence="2">The sequence shown here is derived from an EMBL/GenBank/DDBJ whole genome shotgun (WGS) entry which is preliminary data.</text>
</comment>
<sequence>MASRVPPDCELEQFNVDTGNHFLFKLKTVSISKKRQIRHTSLEHLQNGCQPNDVGHESVLHVLNFRFCETKHLNHNSKETYIIRYFENQRIIPVTVELDLKQQTEHVISYDPNEGWKSVSFYDFSKKKVAYKDSETNQCFVSNLEGENLDEDRKRLQQINGIVKGFYIPTLTIHKEITNTTEIHEKFGHLIHLFCNGSDVSYVTRDSKHIRKRRDTTTSGGNGNRGEFTHHSYGHYGHQSNNYAHYGHETHIKGVVDKDGNLRNQKISEHQTRSQGSQIYPPSGVGDTRQSQSTDSTSSSRGSQFPSSFQNNLARDLGSSGQFSLQTAQESGYQLNLPLGLRAGNTYRGGIHSQGQYGTGGTQPHVQTSYHRYPGIQIGDTSGGADTSHQRRISQPPQQVIGDQVSSRYPQPGYPSITDTGRGAYGVTDQGQRIDTSGQGGLTTSYRPGTDGIQPGALISRDGRPGGYIPAGTHPIPPTLDVSGQRPGIISPSQTIPGYQNGHPSSIHQTSLIPSIPGSEYISTARDRMPDGHIRQPGYFNGRIINGQRITPSGGIVTDSGTISQDQRPASPGYIPGYTPGSTFTRPSGIQVDQSGGFVPGIPGSYSVGPPGTIPTGPAGTHIDQTGRGTTGIPGSYPVGPPGTIPTGPTGIHPDQTGRVTTGIPGSYPDGTPGSYPVGPPGSISTRPTGIQTDQFGRVIPDISGYPDHQIQSGLLPQDIRDSRVSTGQVSRPGYINGRTPGTVGGISPGSYDVSSRDGRGSLDGSQVAPGFLPGYTYPGYQPSGEISETHPGLTPRQITILNGSRPISGDSRFTGDGRLTGGRSDGLSTSQIHPAGFIKFGGGDSASSQTQIQTGLEGTAAEASSAGQYRGLGSQTQVQGGYRGNGSFSAQAQSGFTGGVSQSQVQGGKQGGLSGSSAVVEQVGSAQSQVQIGQPSGSASSTAQGRFSSGMTQVQAQSSKSGGSAGAESQSTGLSNSQVQVNIGGEDGRQQNDFQGTVSASVHGGHSSGQSQTQLQGGYNSGRTYVATAQGGFDSTTGYHGTVPSSGSLPILTSQTGTTSGQQSVHPSGTGLVSSDGTSGTFSRRPDQIYDSRQPTSTHPGSPGSHYQPGFDSRYPSISRPGITGSQFQPGHQITSPSQIPSGQTYPETHRPGYQPGSVQQPSQISTGYPSSQILPSQPGTQQRYPSGIIQPPSQISTGHPSSVQISPPQPGTHQSRYPPSVIQTPSGFPSPLQILPPHPGSQQPGIIHPSQVSTGIPSSSHQTRYPPGEVQTPSGYPSHLQILPPHPSVQQPGIIQPPSQISTGYPSHLQILPPHPSVQQPGIIQPPSQISPGYPSHLQILPPHPSGQQPGIIQPPSQISPGYPSHLQILPPHPSGQQPGIIQPPSQISPGYPSHLQILPPHPSAQQPGIIQPPSQISTGYPSPVLISPPQPGTQQVRYPHGTIQHPSQISTGLPSPVQISPQQPGLQQPGLLRPPSHVSTGIPSSTPGGQLIPGSYQPSSLIPPSTPTRPPGVREPDMTDEGRCCEALRDLKRRCCDRSNGRNGKSDSCCSRPSKSNNDFDLDDDSEEGTNGEPCKVVKAICYIVYKPVGKARICKPTKTNGC</sequence>
<feature type="compositionally biased region" description="Polar residues" evidence="1">
    <location>
        <begin position="1092"/>
        <end position="1101"/>
    </location>
</feature>
<evidence type="ECO:0000313" key="3">
    <source>
        <dbReference type="Proteomes" id="UP001054837"/>
    </source>
</evidence>
<feature type="compositionally biased region" description="Polar residues" evidence="1">
    <location>
        <begin position="973"/>
        <end position="982"/>
    </location>
</feature>
<dbReference type="Proteomes" id="UP001054837">
    <property type="component" value="Unassembled WGS sequence"/>
</dbReference>
<feature type="compositionally biased region" description="Low complexity" evidence="1">
    <location>
        <begin position="286"/>
        <end position="308"/>
    </location>
</feature>
<feature type="region of interest" description="Disordered" evidence="1">
    <location>
        <begin position="1038"/>
        <end position="1276"/>
    </location>
</feature>
<feature type="compositionally biased region" description="Polar residues" evidence="1">
    <location>
        <begin position="1544"/>
        <end position="1562"/>
    </location>
</feature>
<feature type="region of interest" description="Disordered" evidence="1">
    <location>
        <begin position="430"/>
        <end position="455"/>
    </location>
</feature>
<feature type="region of interest" description="Disordered" evidence="1">
    <location>
        <begin position="268"/>
        <end position="325"/>
    </location>
</feature>
<feature type="compositionally biased region" description="Polar residues" evidence="1">
    <location>
        <begin position="846"/>
        <end position="857"/>
    </location>
</feature>
<feature type="region of interest" description="Disordered" evidence="1">
    <location>
        <begin position="206"/>
        <end position="242"/>
    </location>
</feature>
<gene>
    <name evidence="2" type="primary">AVEN_49884_1</name>
    <name evidence="2" type="ORF">CDAR_86361</name>
</gene>
<proteinExistence type="predicted"/>
<reference evidence="2 3" key="1">
    <citation type="submission" date="2021-06" db="EMBL/GenBank/DDBJ databases">
        <title>Caerostris darwini draft genome.</title>
        <authorList>
            <person name="Kono N."/>
            <person name="Arakawa K."/>
        </authorList>
    </citation>
    <scope>NUCLEOTIDE SEQUENCE [LARGE SCALE GENOMIC DNA]</scope>
</reference>
<feature type="region of interest" description="Disordered" evidence="1">
    <location>
        <begin position="1374"/>
        <end position="1393"/>
    </location>
</feature>
<evidence type="ECO:0000313" key="2">
    <source>
        <dbReference type="EMBL" id="GIX85638.1"/>
    </source>
</evidence>
<feature type="compositionally biased region" description="Low complexity" evidence="1">
    <location>
        <begin position="1377"/>
        <end position="1393"/>
    </location>
</feature>
<feature type="compositionally biased region" description="Polar residues" evidence="1">
    <location>
        <begin position="1242"/>
        <end position="1265"/>
    </location>
</feature>
<feature type="compositionally biased region" description="Polar residues" evidence="1">
    <location>
        <begin position="1480"/>
        <end position="1491"/>
    </location>
</feature>
<name>A0AAV4NPC9_9ARAC</name>
<feature type="compositionally biased region" description="Low complexity" evidence="1">
    <location>
        <begin position="894"/>
        <end position="908"/>
    </location>
</feature>
<protein>
    <submittedName>
        <fullName evidence="2">Uncharacterized protein</fullName>
    </submittedName>
</protein>
<feature type="compositionally biased region" description="Low complexity" evidence="1">
    <location>
        <begin position="1406"/>
        <end position="1420"/>
    </location>
</feature>